<feature type="compositionally biased region" description="Basic and acidic residues" evidence="1">
    <location>
        <begin position="502"/>
        <end position="515"/>
    </location>
</feature>
<dbReference type="InterPro" id="IPR009637">
    <property type="entry name" value="GPR107/GPR108-like"/>
</dbReference>
<sequence>MRDPVAETRHSSPSSVSLSSVCFRISSCIPPLSSSLISSSSFSLSSVKSDFSPSACTRRTFVSPNVPASLVRSSRCSSRTGFSSTSPHTISVLPVSDHFDSPFDSSSTIPDMDKFPSVHVPRSNMRCTYTRQSNGVSSSDPHEDDNGKKSEPPNGHSFEDMYSLSDHCVLNSSFHSAENPRRPTLSSRVTKKTRLYRCLLSAVFVVFSFLSPGEVEAIICRIDASDGLLAAATAAGSATAALDIYSLPLCRSPYLVNSAIPPRDSPHIGLYAGGVIDIDLELLPSPTYANNLPLDHPRFQQQLAFEEENEGSETSYNKTSSKTVVHSESSSQNYHNNNPSPRRVLSEESVGNLPPGFVDEDDDIHSSSFKPPVSSRLHPSSSPSPSSSFSSLPSFLEMIGSAACAFISPFKYFTPHLSSSFSSISPTVYYLASSLHPGKGDIFPQQSFSLFSDIYKEETNTSQTNEEEKSVGNRTIGDPKKERKEGRGEEESTAVTDVEDAGLQKEEDEREDKSQMKYIPQQQEEKEEGKGLANEEETVTGVQPSSLSLNSTSNVLPPRGDHSQARAGSSHGSKEEGDSPLFISPPAFVTNSGESVAHSLSRNEERDKTSLESSLSPASFPYSFSSSVPVIDDEKSPFAEEKSPRPSLVPVHEKGRQRELSALMTPQNSKHRETGVEWRGAYDRLGTVGGDDLVHEVNNTYILIMSHFQLLFLEQNEDWVPSFTAADGVVADSYLPAFKRLPFTSNRMRVRVRVPKRDRYAVMLLNSDGLDLRLKGSVSFTNPDGEQLSVEQIPLPNTLFALMILYLLTVASMLACMLVIRRRKWSPVHFLMLGNFLFSALAFGLDWRQAVYVQQHGMRSPILWLTSRVFQKIHDIIALMTFILIALGWKTLRSHLSRIEVQFVTGLCVISLYLGLFEIILGGFQGTRYILHALGYICVLVAINANLALLHSYIADATISPATGDLYHKFDGYKTYRWIFFLYLLKPVSLVFFKLTFLNPVYEQLLSWDEWVFVFVDNFMDYLIYVGLLYAFRPVGAMRVFRDFAPENASGTGAASSGTSAWPG</sequence>
<evidence type="ECO:0000256" key="1">
    <source>
        <dbReference type="SAM" id="MobiDB-lite"/>
    </source>
</evidence>
<gene>
    <name evidence="3" type="ORF">CSUI_001077</name>
</gene>
<feature type="region of interest" description="Disordered" evidence="1">
    <location>
        <begin position="129"/>
        <end position="156"/>
    </location>
</feature>
<feature type="compositionally biased region" description="Polar residues" evidence="1">
    <location>
        <begin position="589"/>
        <end position="600"/>
    </location>
</feature>
<dbReference type="PANTHER" id="PTHR21229">
    <property type="entry name" value="LUNG SEVEN TRANSMEMBRANE RECEPTOR"/>
    <property type="match status" value="1"/>
</dbReference>
<keyword evidence="2 3" id="KW-0812">Transmembrane</keyword>
<dbReference type="GO" id="GO:0016020">
    <property type="term" value="C:membrane"/>
    <property type="evidence" value="ECO:0007669"/>
    <property type="project" value="InterPro"/>
</dbReference>
<feature type="compositionally biased region" description="Basic and acidic residues" evidence="1">
    <location>
        <begin position="466"/>
        <end position="490"/>
    </location>
</feature>
<organism evidence="3 4">
    <name type="scientific">Cystoisospora suis</name>
    <dbReference type="NCBI Taxonomy" id="483139"/>
    <lineage>
        <taxon>Eukaryota</taxon>
        <taxon>Sar</taxon>
        <taxon>Alveolata</taxon>
        <taxon>Apicomplexa</taxon>
        <taxon>Conoidasida</taxon>
        <taxon>Coccidia</taxon>
        <taxon>Eucoccidiorida</taxon>
        <taxon>Eimeriorina</taxon>
        <taxon>Sarcocystidae</taxon>
        <taxon>Cystoisospora</taxon>
    </lineage>
</organism>
<evidence type="ECO:0000313" key="3">
    <source>
        <dbReference type="EMBL" id="PHJ25068.1"/>
    </source>
</evidence>
<feature type="compositionally biased region" description="Polar residues" evidence="1">
    <location>
        <begin position="129"/>
        <end position="139"/>
    </location>
</feature>
<evidence type="ECO:0000313" key="4">
    <source>
        <dbReference type="Proteomes" id="UP000221165"/>
    </source>
</evidence>
<keyword evidence="4" id="KW-1185">Reference proteome</keyword>
<dbReference type="PANTHER" id="PTHR21229:SF1">
    <property type="entry name" value="GH17801P"/>
    <property type="match status" value="1"/>
</dbReference>
<feature type="region of interest" description="Disordered" evidence="1">
    <location>
        <begin position="459"/>
        <end position="617"/>
    </location>
</feature>
<feature type="compositionally biased region" description="Basic and acidic residues" evidence="1">
    <location>
        <begin position="140"/>
        <end position="151"/>
    </location>
</feature>
<keyword evidence="3" id="KW-0675">Receptor</keyword>
<feature type="compositionally biased region" description="Low complexity" evidence="1">
    <location>
        <begin position="371"/>
        <end position="389"/>
    </location>
</feature>
<feature type="transmembrane region" description="Helical" evidence="2">
    <location>
        <begin position="1011"/>
        <end position="1032"/>
    </location>
</feature>
<feature type="compositionally biased region" description="Low complexity" evidence="1">
    <location>
        <begin position="544"/>
        <end position="558"/>
    </location>
</feature>
<dbReference type="GO" id="GO:0005794">
    <property type="term" value="C:Golgi apparatus"/>
    <property type="evidence" value="ECO:0007669"/>
    <property type="project" value="TreeGrafter"/>
</dbReference>
<protein>
    <submittedName>
        <fullName evidence="3">Lung seven transmembrane receptor</fullName>
    </submittedName>
</protein>
<feature type="transmembrane region" description="Helical" evidence="2">
    <location>
        <begin position="978"/>
        <end position="999"/>
    </location>
</feature>
<dbReference type="Proteomes" id="UP000221165">
    <property type="component" value="Unassembled WGS sequence"/>
</dbReference>
<feature type="compositionally biased region" description="Basic and acidic residues" evidence="1">
    <location>
        <begin position="601"/>
        <end position="610"/>
    </location>
</feature>
<comment type="caution">
    <text evidence="3">The sequence shown here is derived from an EMBL/GenBank/DDBJ whole genome shotgun (WGS) entry which is preliminary data.</text>
</comment>
<dbReference type="RefSeq" id="XP_067926740.1">
    <property type="nucleotide sequence ID" value="XM_068061283.1"/>
</dbReference>
<evidence type="ECO:0000256" key="2">
    <source>
        <dbReference type="SAM" id="Phobius"/>
    </source>
</evidence>
<dbReference type="OrthoDB" id="446247at2759"/>
<reference evidence="3 4" key="1">
    <citation type="journal article" date="2017" name="Int. J. Parasitol.">
        <title>The genome of the protozoan parasite Cystoisospora suis and a reverse vaccinology approach to identify vaccine candidates.</title>
        <authorList>
            <person name="Palmieri N."/>
            <person name="Shrestha A."/>
            <person name="Ruttkowski B."/>
            <person name="Beck T."/>
            <person name="Vogl C."/>
            <person name="Tomley F."/>
            <person name="Blake D.P."/>
            <person name="Joachim A."/>
        </authorList>
    </citation>
    <scope>NUCLEOTIDE SEQUENCE [LARGE SCALE GENOMIC DNA]</scope>
    <source>
        <strain evidence="3 4">Wien I</strain>
    </source>
</reference>
<dbReference type="AlphaFoldDB" id="A0A2C6LCY9"/>
<keyword evidence="2" id="KW-0472">Membrane</keyword>
<feature type="region of interest" description="Disordered" evidence="1">
    <location>
        <begin position="306"/>
        <end position="389"/>
    </location>
</feature>
<name>A0A2C6LCY9_9APIC</name>
<feature type="transmembrane region" description="Helical" evidence="2">
    <location>
        <begin position="799"/>
        <end position="820"/>
    </location>
</feature>
<feature type="transmembrane region" description="Helical" evidence="2">
    <location>
        <begin position="869"/>
        <end position="889"/>
    </location>
</feature>
<dbReference type="VEuPathDB" id="ToxoDB:CSUI_001077"/>
<proteinExistence type="predicted"/>
<dbReference type="EMBL" id="MIGC01000426">
    <property type="protein sequence ID" value="PHJ25068.1"/>
    <property type="molecule type" value="Genomic_DNA"/>
</dbReference>
<keyword evidence="2" id="KW-1133">Transmembrane helix</keyword>
<feature type="transmembrane region" description="Helical" evidence="2">
    <location>
        <begin position="901"/>
        <end position="924"/>
    </location>
</feature>
<feature type="transmembrane region" description="Helical" evidence="2">
    <location>
        <begin position="930"/>
        <end position="950"/>
    </location>
</feature>
<feature type="compositionally biased region" description="Low complexity" evidence="1">
    <location>
        <begin position="318"/>
        <end position="331"/>
    </location>
</feature>
<accession>A0A2C6LCY9</accession>
<dbReference type="GeneID" id="94424494"/>
<feature type="transmembrane region" description="Helical" evidence="2">
    <location>
        <begin position="827"/>
        <end position="845"/>
    </location>
</feature>